<protein>
    <submittedName>
        <fullName evidence="2">Uncharacterized protein</fullName>
    </submittedName>
</protein>
<name>A0A9D4FHP6_DREPO</name>
<dbReference type="EMBL" id="JAIWYP010000007">
    <property type="protein sequence ID" value="KAH3798970.1"/>
    <property type="molecule type" value="Genomic_DNA"/>
</dbReference>
<keyword evidence="3" id="KW-1185">Reference proteome</keyword>
<feature type="region of interest" description="Disordered" evidence="1">
    <location>
        <begin position="68"/>
        <end position="112"/>
    </location>
</feature>
<evidence type="ECO:0000313" key="3">
    <source>
        <dbReference type="Proteomes" id="UP000828390"/>
    </source>
</evidence>
<comment type="caution">
    <text evidence="2">The sequence shown here is derived from an EMBL/GenBank/DDBJ whole genome shotgun (WGS) entry which is preliminary data.</text>
</comment>
<proteinExistence type="predicted"/>
<dbReference type="Proteomes" id="UP000828390">
    <property type="component" value="Unassembled WGS sequence"/>
</dbReference>
<reference evidence="2" key="1">
    <citation type="journal article" date="2019" name="bioRxiv">
        <title>The Genome of the Zebra Mussel, Dreissena polymorpha: A Resource for Invasive Species Research.</title>
        <authorList>
            <person name="McCartney M.A."/>
            <person name="Auch B."/>
            <person name="Kono T."/>
            <person name="Mallez S."/>
            <person name="Zhang Y."/>
            <person name="Obille A."/>
            <person name="Becker A."/>
            <person name="Abrahante J.E."/>
            <person name="Garbe J."/>
            <person name="Badalamenti J.P."/>
            <person name="Herman A."/>
            <person name="Mangelson H."/>
            <person name="Liachko I."/>
            <person name="Sullivan S."/>
            <person name="Sone E.D."/>
            <person name="Koren S."/>
            <person name="Silverstein K.A.T."/>
            <person name="Beckman K.B."/>
            <person name="Gohl D.M."/>
        </authorList>
    </citation>
    <scope>NUCLEOTIDE SEQUENCE</scope>
    <source>
        <strain evidence="2">Duluth1</strain>
        <tissue evidence="2">Whole animal</tissue>
    </source>
</reference>
<organism evidence="2 3">
    <name type="scientific">Dreissena polymorpha</name>
    <name type="common">Zebra mussel</name>
    <name type="synonym">Mytilus polymorpha</name>
    <dbReference type="NCBI Taxonomy" id="45954"/>
    <lineage>
        <taxon>Eukaryota</taxon>
        <taxon>Metazoa</taxon>
        <taxon>Spiralia</taxon>
        <taxon>Lophotrochozoa</taxon>
        <taxon>Mollusca</taxon>
        <taxon>Bivalvia</taxon>
        <taxon>Autobranchia</taxon>
        <taxon>Heteroconchia</taxon>
        <taxon>Euheterodonta</taxon>
        <taxon>Imparidentia</taxon>
        <taxon>Neoheterodontei</taxon>
        <taxon>Myida</taxon>
        <taxon>Dreissenoidea</taxon>
        <taxon>Dreissenidae</taxon>
        <taxon>Dreissena</taxon>
    </lineage>
</organism>
<dbReference type="AlphaFoldDB" id="A0A9D4FHP6"/>
<evidence type="ECO:0000256" key="1">
    <source>
        <dbReference type="SAM" id="MobiDB-lite"/>
    </source>
</evidence>
<reference evidence="2" key="2">
    <citation type="submission" date="2020-11" db="EMBL/GenBank/DDBJ databases">
        <authorList>
            <person name="McCartney M.A."/>
            <person name="Auch B."/>
            <person name="Kono T."/>
            <person name="Mallez S."/>
            <person name="Becker A."/>
            <person name="Gohl D.M."/>
            <person name="Silverstein K.A.T."/>
            <person name="Koren S."/>
            <person name="Bechman K.B."/>
            <person name="Herman A."/>
            <person name="Abrahante J.E."/>
            <person name="Garbe J."/>
        </authorList>
    </citation>
    <scope>NUCLEOTIDE SEQUENCE</scope>
    <source>
        <strain evidence="2">Duluth1</strain>
        <tissue evidence="2">Whole animal</tissue>
    </source>
</reference>
<sequence length="112" mass="12747">MVGGKIVEEYFTDTEIIEALAVRLPVNIANSESIAKYEMQEFNMLYQHFQANLRLSYKENFSLVHNDAAADDDDPAAAAADDDDYDDDDYDDDDDDDDDDDADDDKKQNCYI</sequence>
<gene>
    <name evidence="2" type="ORF">DPMN_152574</name>
</gene>
<accession>A0A9D4FHP6</accession>
<feature type="compositionally biased region" description="Acidic residues" evidence="1">
    <location>
        <begin position="69"/>
        <end position="103"/>
    </location>
</feature>
<evidence type="ECO:0000313" key="2">
    <source>
        <dbReference type="EMBL" id="KAH3798970.1"/>
    </source>
</evidence>